<dbReference type="PANTHER" id="PTHR10849">
    <property type="entry name" value="NADH DEHYDROGENASE UBIQUINONE IRON-SULFUR PROTEIN 8, MITOCHONDRIAL"/>
    <property type="match status" value="1"/>
</dbReference>
<gene>
    <name evidence="6" type="ORF">FRC54_05425</name>
</gene>
<dbReference type="GO" id="GO:0016651">
    <property type="term" value="F:oxidoreductase activity, acting on NAD(P)H"/>
    <property type="evidence" value="ECO:0007669"/>
    <property type="project" value="InterPro"/>
</dbReference>
<organism evidence="6 7">
    <name type="scientific">Candidatus Weimeria bifida</name>
    <dbReference type="NCBI Taxonomy" id="2599074"/>
    <lineage>
        <taxon>Bacteria</taxon>
        <taxon>Bacillati</taxon>
        <taxon>Bacillota</taxon>
        <taxon>Clostridia</taxon>
        <taxon>Lachnospirales</taxon>
        <taxon>Lachnospiraceae</taxon>
        <taxon>Candidatus Weimeria</taxon>
    </lineage>
</organism>
<feature type="domain" description="4Fe-4S ferredoxin-type" evidence="5">
    <location>
        <begin position="36"/>
        <end position="65"/>
    </location>
</feature>
<keyword evidence="1" id="KW-0004">4Fe-4S</keyword>
<dbReference type="EMBL" id="VOGC01000006">
    <property type="protein sequence ID" value="MQN01355.1"/>
    <property type="molecule type" value="Genomic_DNA"/>
</dbReference>
<evidence type="ECO:0000256" key="3">
    <source>
        <dbReference type="ARBA" id="ARBA00023004"/>
    </source>
</evidence>
<dbReference type="Pfam" id="PF12838">
    <property type="entry name" value="Fer4_7"/>
    <property type="match status" value="1"/>
</dbReference>
<dbReference type="GO" id="GO:0046872">
    <property type="term" value="F:metal ion binding"/>
    <property type="evidence" value="ECO:0007669"/>
    <property type="project" value="UniProtKB-KW"/>
</dbReference>
<evidence type="ECO:0000256" key="1">
    <source>
        <dbReference type="ARBA" id="ARBA00022485"/>
    </source>
</evidence>
<accession>A0A6N7J003</accession>
<dbReference type="AlphaFoldDB" id="A0A6N7J003"/>
<dbReference type="InterPro" id="IPR017900">
    <property type="entry name" value="4Fe4S_Fe_S_CS"/>
</dbReference>
<keyword evidence="7" id="KW-1185">Reference proteome</keyword>
<dbReference type="Gene3D" id="3.30.70.3270">
    <property type="match status" value="1"/>
</dbReference>
<name>A0A6N7J003_9FIRM</name>
<evidence type="ECO:0000259" key="5">
    <source>
        <dbReference type="PROSITE" id="PS51379"/>
    </source>
</evidence>
<dbReference type="PROSITE" id="PS51379">
    <property type="entry name" value="4FE4S_FER_2"/>
    <property type="match status" value="2"/>
</dbReference>
<dbReference type="InterPro" id="IPR017896">
    <property type="entry name" value="4Fe4S_Fe-S-bd"/>
</dbReference>
<dbReference type="PROSITE" id="PS00198">
    <property type="entry name" value="4FE4S_FER_1"/>
    <property type="match status" value="2"/>
</dbReference>
<dbReference type="GO" id="GO:0051539">
    <property type="term" value="F:4 iron, 4 sulfur cluster binding"/>
    <property type="evidence" value="ECO:0007669"/>
    <property type="project" value="UniProtKB-KW"/>
</dbReference>
<sequence>MGIMKFAPTMLKQLFEKPVTKNYPAEPINYPEGSRGHIDIDIQQCISCGMCMRVCPPGAITVDRKTRTWTINRFDCVQCGYCTTVCPKKCLYLNPGYQTPGPEKYIYSQTHVLTEAEKQHEAEMEAKKQAAIKAAMAKKAAAAAAAKKDGAAPDAAAKPADKPQA</sequence>
<dbReference type="GO" id="GO:0016020">
    <property type="term" value="C:membrane"/>
    <property type="evidence" value="ECO:0007669"/>
    <property type="project" value="InterPro"/>
</dbReference>
<keyword evidence="4" id="KW-0411">Iron-sulfur</keyword>
<protein>
    <submittedName>
        <fullName evidence="6">4Fe-4S dicluster domain-containing protein</fullName>
    </submittedName>
</protein>
<evidence type="ECO:0000313" key="7">
    <source>
        <dbReference type="Proteomes" id="UP000460257"/>
    </source>
</evidence>
<evidence type="ECO:0000313" key="6">
    <source>
        <dbReference type="EMBL" id="MQN01355.1"/>
    </source>
</evidence>
<dbReference type="Proteomes" id="UP000460257">
    <property type="component" value="Unassembled WGS sequence"/>
</dbReference>
<comment type="caution">
    <text evidence="6">The sequence shown here is derived from an EMBL/GenBank/DDBJ whole genome shotgun (WGS) entry which is preliminary data.</text>
</comment>
<dbReference type="SUPFAM" id="SSF54862">
    <property type="entry name" value="4Fe-4S ferredoxins"/>
    <property type="match status" value="1"/>
</dbReference>
<reference evidence="6" key="1">
    <citation type="journal article" date="2020" name="Appl. Environ. Microbiol.">
        <title>Medium-Chain Fatty Acid Synthesis by 'Candidatus Weimeria bifida' gen. nov., sp. nov., and 'Candidatus Pseudoramibacter fermentans' sp. nov.</title>
        <authorList>
            <person name="Scarborough M.J."/>
            <person name="Myers K.S."/>
            <person name="Donohue T.J."/>
            <person name="Noguera D.R."/>
        </authorList>
    </citation>
    <scope>NUCLEOTIDE SEQUENCE</scope>
    <source>
        <strain evidence="6">LCO1.1</strain>
    </source>
</reference>
<feature type="domain" description="4Fe-4S ferredoxin-type" evidence="5">
    <location>
        <begin position="67"/>
        <end position="96"/>
    </location>
</feature>
<keyword evidence="2" id="KW-0479">Metal-binding</keyword>
<proteinExistence type="predicted"/>
<evidence type="ECO:0000256" key="2">
    <source>
        <dbReference type="ARBA" id="ARBA00022723"/>
    </source>
</evidence>
<keyword evidence="3" id="KW-0408">Iron</keyword>
<dbReference type="InterPro" id="IPR010226">
    <property type="entry name" value="NADH_quinone_OxRdtase_chainI"/>
</dbReference>
<evidence type="ECO:0000256" key="4">
    <source>
        <dbReference type="ARBA" id="ARBA00023014"/>
    </source>
</evidence>